<dbReference type="InterPro" id="IPR045085">
    <property type="entry name" value="HLD_clamp_pol_III_gamma_tau"/>
</dbReference>
<dbReference type="Ensembl" id="ENSJHYT00000000296.1">
    <property type="protein sequence ID" value="ENSJHYP00000000208.1"/>
    <property type="gene ID" value="ENSJHYG00000000208.1"/>
</dbReference>
<dbReference type="GO" id="GO:0008408">
    <property type="term" value="F:3'-5' exonuclease activity"/>
    <property type="evidence" value="ECO:0007669"/>
    <property type="project" value="InterPro"/>
</dbReference>
<dbReference type="GO" id="GO:0003677">
    <property type="term" value="F:DNA binding"/>
    <property type="evidence" value="ECO:0007669"/>
    <property type="project" value="InterPro"/>
</dbReference>
<organism evidence="4 5">
    <name type="scientific">Junco hyemalis</name>
    <name type="common">Dark-eyed junco</name>
    <dbReference type="NCBI Taxonomy" id="40217"/>
    <lineage>
        <taxon>Eukaryota</taxon>
        <taxon>Metazoa</taxon>
        <taxon>Chordata</taxon>
        <taxon>Craniata</taxon>
        <taxon>Vertebrata</taxon>
        <taxon>Euteleostomi</taxon>
        <taxon>Archelosauria</taxon>
        <taxon>Archosauria</taxon>
        <taxon>Dinosauria</taxon>
        <taxon>Saurischia</taxon>
        <taxon>Theropoda</taxon>
        <taxon>Coelurosauria</taxon>
        <taxon>Aves</taxon>
        <taxon>Neognathae</taxon>
        <taxon>Neoaves</taxon>
        <taxon>Telluraves</taxon>
        <taxon>Australaves</taxon>
        <taxon>Passeriformes</taxon>
        <taxon>Passerellidae</taxon>
        <taxon>Junco</taxon>
    </lineage>
</organism>
<dbReference type="Pfam" id="PF13177">
    <property type="entry name" value="DNA_pol3_delta2"/>
    <property type="match status" value="1"/>
</dbReference>
<dbReference type="InterPro" id="IPR050238">
    <property type="entry name" value="DNA_Rep/Repair_Clamp_Loader"/>
</dbReference>
<dbReference type="SUPFAM" id="SSF52540">
    <property type="entry name" value="P-loop containing nucleoside triphosphate hydrolases"/>
    <property type="match status" value="1"/>
</dbReference>
<dbReference type="Gene3D" id="3.40.50.300">
    <property type="entry name" value="P-loop containing nucleotide triphosphate hydrolases"/>
    <property type="match status" value="1"/>
</dbReference>
<dbReference type="InterPro" id="IPR046938">
    <property type="entry name" value="DNA_clamp_sf"/>
</dbReference>
<dbReference type="InterPro" id="IPR022754">
    <property type="entry name" value="DNA_pol_III_gamma-3"/>
</dbReference>
<dbReference type="PANTHER" id="PTHR11669:SF0">
    <property type="entry name" value="PROTEIN STICHEL-LIKE 2"/>
    <property type="match status" value="1"/>
</dbReference>
<feature type="domain" description="DNA polymerase III beta sliding clamp N-terminal" evidence="1">
    <location>
        <begin position="1"/>
        <end position="71"/>
    </location>
</feature>
<dbReference type="GO" id="GO:0003887">
    <property type="term" value="F:DNA-directed DNA polymerase activity"/>
    <property type="evidence" value="ECO:0007669"/>
    <property type="project" value="InterPro"/>
</dbReference>
<dbReference type="GO" id="GO:0009360">
    <property type="term" value="C:DNA polymerase III complex"/>
    <property type="evidence" value="ECO:0007669"/>
    <property type="project" value="InterPro"/>
</dbReference>
<dbReference type="Proteomes" id="UP000694408">
    <property type="component" value="Unplaced"/>
</dbReference>
<dbReference type="InterPro" id="IPR027417">
    <property type="entry name" value="P-loop_NTPase"/>
</dbReference>
<name>A0A8C5ICC6_JUNHY</name>
<dbReference type="SUPFAM" id="SSF111304">
    <property type="entry name" value="Recombination protein RecR"/>
    <property type="match status" value="1"/>
</dbReference>
<feature type="domain" description="DNA polymerase III gamma subunit" evidence="2">
    <location>
        <begin position="205"/>
        <end position="275"/>
    </location>
</feature>
<evidence type="ECO:0000259" key="3">
    <source>
        <dbReference type="Pfam" id="PF22608"/>
    </source>
</evidence>
<evidence type="ECO:0008006" key="6">
    <source>
        <dbReference type="Google" id="ProtNLM"/>
    </source>
</evidence>
<dbReference type="InterPro" id="IPR023627">
    <property type="entry name" value="Rcmb_RecR"/>
</dbReference>
<evidence type="ECO:0000259" key="2">
    <source>
        <dbReference type="Pfam" id="PF12169"/>
    </source>
</evidence>
<dbReference type="GO" id="GO:0006261">
    <property type="term" value="P:DNA-templated DNA replication"/>
    <property type="evidence" value="ECO:0007669"/>
    <property type="project" value="TreeGrafter"/>
</dbReference>
<feature type="domain" description="DNA polymerase III subunit gamma/tau helical lid" evidence="3">
    <location>
        <begin position="158"/>
        <end position="201"/>
    </location>
</feature>
<dbReference type="Pfam" id="PF21175">
    <property type="entry name" value="RecR_C"/>
    <property type="match status" value="1"/>
</dbReference>
<evidence type="ECO:0000313" key="5">
    <source>
        <dbReference type="Proteomes" id="UP000694408"/>
    </source>
</evidence>
<dbReference type="InterPro" id="IPR022634">
    <property type="entry name" value="DNA_polIII_beta_N"/>
</dbReference>
<sequence length="345" mass="37812">MKLTAKADALKKIFQRAADAIPAKSSEPAFMNFLLTVTEDSLEILASDGNITLKTKLSGKDEKGENVIISAEPGTGKTSMARLFAKALNCKEGLGSHPDCHNMTEPAFNALLKTLEEPPSYVIFILCTTEPQSILPTILSRVQRFDFSKVEDKDLYGRIEYILKNEGIGYTKGAINKIVELALGGVRDALSILDQAVSFGGTKIDEETIETLFGLLDIDNKIELIQLAHEGNLQELLIKARNFYDKGMDIVRVTRELEGIYKDIIIRSFGGDEKLLKELKVIAVTNKDLEGETTALYIANLLKNSSCKVTKPAQGLPSGAIIEYADPLTMSEAIKGRVLVGKENE</sequence>
<dbReference type="Gene3D" id="1.10.8.60">
    <property type="match status" value="1"/>
</dbReference>
<protein>
    <recommendedName>
        <fullName evidence="6">DNA polymerase III subunit gamma/tau</fullName>
    </recommendedName>
</protein>
<evidence type="ECO:0000259" key="1">
    <source>
        <dbReference type="Pfam" id="PF00712"/>
    </source>
</evidence>
<dbReference type="SUPFAM" id="SSF55979">
    <property type="entry name" value="DNA clamp"/>
    <property type="match status" value="1"/>
</dbReference>
<dbReference type="CDD" id="cd18137">
    <property type="entry name" value="HLD_clamp_pol_III_gamma_tau"/>
    <property type="match status" value="1"/>
</dbReference>
<dbReference type="Pfam" id="PF22608">
    <property type="entry name" value="DNAX_ATPase_lid"/>
    <property type="match status" value="1"/>
</dbReference>
<dbReference type="PANTHER" id="PTHR11669">
    <property type="entry name" value="REPLICATION FACTOR C / DNA POLYMERASE III GAMMA-TAU SUBUNIT"/>
    <property type="match status" value="1"/>
</dbReference>
<dbReference type="AlphaFoldDB" id="A0A8C5ICC6"/>
<dbReference type="Gene3D" id="6.10.250.240">
    <property type="match status" value="1"/>
</dbReference>
<dbReference type="Pfam" id="PF12169">
    <property type="entry name" value="DNA_pol3_gamma3"/>
    <property type="match status" value="1"/>
</dbReference>
<reference evidence="4" key="2">
    <citation type="submission" date="2025-09" db="UniProtKB">
        <authorList>
            <consortium name="Ensembl"/>
        </authorList>
    </citation>
    <scope>IDENTIFICATION</scope>
</reference>
<accession>A0A8C5ICC6</accession>
<dbReference type="Pfam" id="PF00712">
    <property type="entry name" value="DNA_pol3_beta"/>
    <property type="match status" value="1"/>
</dbReference>
<evidence type="ECO:0000313" key="4">
    <source>
        <dbReference type="Ensembl" id="ENSJHYP00000000208.1"/>
    </source>
</evidence>
<reference evidence="4" key="1">
    <citation type="submission" date="2025-08" db="UniProtKB">
        <authorList>
            <consortium name="Ensembl"/>
        </authorList>
    </citation>
    <scope>IDENTIFICATION</scope>
</reference>
<dbReference type="Gene3D" id="3.10.150.10">
    <property type="entry name" value="DNA Polymerase III, subunit A, domain 2"/>
    <property type="match status" value="1"/>
</dbReference>
<proteinExistence type="predicted"/>
<keyword evidence="5" id="KW-1185">Reference proteome</keyword>